<dbReference type="Proteomes" id="UP000318571">
    <property type="component" value="Chromosome 5"/>
</dbReference>
<name>A0A553PFP6_TIGCA</name>
<organism evidence="1 2">
    <name type="scientific">Tigriopus californicus</name>
    <name type="common">Marine copepod</name>
    <dbReference type="NCBI Taxonomy" id="6832"/>
    <lineage>
        <taxon>Eukaryota</taxon>
        <taxon>Metazoa</taxon>
        <taxon>Ecdysozoa</taxon>
        <taxon>Arthropoda</taxon>
        <taxon>Crustacea</taxon>
        <taxon>Multicrustacea</taxon>
        <taxon>Hexanauplia</taxon>
        <taxon>Copepoda</taxon>
        <taxon>Harpacticoida</taxon>
        <taxon>Harpacticidae</taxon>
        <taxon>Tigriopus</taxon>
    </lineage>
</organism>
<comment type="caution">
    <text evidence="1">The sequence shown here is derived from an EMBL/GenBank/DDBJ whole genome shotgun (WGS) entry which is preliminary data.</text>
</comment>
<evidence type="ECO:0000313" key="2">
    <source>
        <dbReference type="Proteomes" id="UP000318571"/>
    </source>
</evidence>
<sequence>GTEILDNILVQKLSRPKVAETRKLRRESRFEDMATTNTAKASHRAYRGHLTRAITSVRSFFDGLEETPSSNLHDRALLLISRADEAKSKAEASLLDLCDSLTPQEYELLEEELSAASATLDELSQNMQQEGASGFRLPQQENVSGTSYYPIQFSPSFTQAI</sequence>
<feature type="non-terminal residue" evidence="1">
    <location>
        <position position="1"/>
    </location>
</feature>
<reference evidence="1 2" key="1">
    <citation type="journal article" date="2018" name="Nat. Ecol. Evol.">
        <title>Genomic signatures of mitonuclear coevolution across populations of Tigriopus californicus.</title>
        <authorList>
            <person name="Barreto F.S."/>
            <person name="Watson E.T."/>
            <person name="Lima T.G."/>
            <person name="Willett C.S."/>
            <person name="Edmands S."/>
            <person name="Li W."/>
            <person name="Burton R.S."/>
        </authorList>
    </citation>
    <scope>NUCLEOTIDE SEQUENCE [LARGE SCALE GENOMIC DNA]</scope>
    <source>
        <strain evidence="1 2">San Diego</strain>
    </source>
</reference>
<feature type="non-terminal residue" evidence="1">
    <location>
        <position position="161"/>
    </location>
</feature>
<protein>
    <submittedName>
        <fullName evidence="1">Uncharacterized protein</fullName>
    </submittedName>
</protein>
<dbReference type="AlphaFoldDB" id="A0A553PFP6"/>
<proteinExistence type="predicted"/>
<evidence type="ECO:0000313" key="1">
    <source>
        <dbReference type="EMBL" id="TRY76505.1"/>
    </source>
</evidence>
<gene>
    <name evidence="1" type="ORF">TCAL_15989</name>
</gene>
<dbReference type="EMBL" id="VCGU01000004">
    <property type="protein sequence ID" value="TRY76505.1"/>
    <property type="molecule type" value="Genomic_DNA"/>
</dbReference>
<keyword evidence="2" id="KW-1185">Reference proteome</keyword>
<accession>A0A553PFP6</accession>